<organism evidence="10 11">
    <name type="scientific">Lampropedia aestuarii</name>
    <dbReference type="NCBI Taxonomy" id="2562762"/>
    <lineage>
        <taxon>Bacteria</taxon>
        <taxon>Pseudomonadati</taxon>
        <taxon>Pseudomonadota</taxon>
        <taxon>Betaproteobacteria</taxon>
        <taxon>Burkholderiales</taxon>
        <taxon>Comamonadaceae</taxon>
        <taxon>Lampropedia</taxon>
    </lineage>
</organism>
<name>A0A4S5BFN6_9BURK</name>
<evidence type="ECO:0000256" key="6">
    <source>
        <dbReference type="ARBA" id="ARBA00022989"/>
    </source>
</evidence>
<dbReference type="OrthoDB" id="63984at2"/>
<feature type="domain" description="Major facilitator superfamily (MFS) profile" evidence="9">
    <location>
        <begin position="24"/>
        <end position="404"/>
    </location>
</feature>
<feature type="transmembrane region" description="Helical" evidence="8">
    <location>
        <begin position="297"/>
        <end position="318"/>
    </location>
</feature>
<comment type="caution">
    <text evidence="10">The sequence shown here is derived from an EMBL/GenBank/DDBJ whole genome shotgun (WGS) entry which is preliminary data.</text>
</comment>
<evidence type="ECO:0000259" key="9">
    <source>
        <dbReference type="PROSITE" id="PS50850"/>
    </source>
</evidence>
<feature type="transmembrane region" description="Helical" evidence="8">
    <location>
        <begin position="265"/>
        <end position="285"/>
    </location>
</feature>
<dbReference type="CDD" id="cd17324">
    <property type="entry name" value="MFS_NepI_like"/>
    <property type="match status" value="1"/>
</dbReference>
<feature type="transmembrane region" description="Helical" evidence="8">
    <location>
        <begin position="355"/>
        <end position="375"/>
    </location>
</feature>
<evidence type="ECO:0000256" key="8">
    <source>
        <dbReference type="SAM" id="Phobius"/>
    </source>
</evidence>
<comment type="similarity">
    <text evidence="2">Belongs to the major facilitator superfamily.</text>
</comment>
<dbReference type="AlphaFoldDB" id="A0A4S5BFN6"/>
<gene>
    <name evidence="10" type="ORF">E8K88_16020</name>
</gene>
<dbReference type="GO" id="GO:0022857">
    <property type="term" value="F:transmembrane transporter activity"/>
    <property type="evidence" value="ECO:0007669"/>
    <property type="project" value="InterPro"/>
</dbReference>
<feature type="transmembrane region" description="Helical" evidence="8">
    <location>
        <begin position="56"/>
        <end position="82"/>
    </location>
</feature>
<evidence type="ECO:0000256" key="7">
    <source>
        <dbReference type="ARBA" id="ARBA00023136"/>
    </source>
</evidence>
<feature type="transmembrane region" description="Helical" evidence="8">
    <location>
        <begin position="152"/>
        <end position="174"/>
    </location>
</feature>
<proteinExistence type="inferred from homology"/>
<accession>A0A4S5BFN6</accession>
<protein>
    <submittedName>
        <fullName evidence="10">MFS transporter</fullName>
    </submittedName>
</protein>
<feature type="transmembrane region" description="Helical" evidence="8">
    <location>
        <begin position="119"/>
        <end position="140"/>
    </location>
</feature>
<reference evidence="10 11" key="1">
    <citation type="submission" date="2019-04" db="EMBL/GenBank/DDBJ databases">
        <title>Lampropedia sp YIM MLB12 draf genome.</title>
        <authorList>
            <person name="Wang Y.-X."/>
        </authorList>
    </citation>
    <scope>NUCLEOTIDE SEQUENCE [LARGE SCALE GENOMIC DNA]</scope>
    <source>
        <strain evidence="10 11">YIM MLB12</strain>
    </source>
</reference>
<sequence length="405" mass="42956">MPASHRPSPESPERLIGIQQHTPAYWRASLALFFAGYATFSLLYCVQPLLPSLARAFGISAASSSLALSLSTMALALGLLPAGAMAEVVNRKRMMLLALMVAGCAALFSALAPNWPALLAARLVLGLALSGLPALAMAYVSEEFDKPTLPAAMGLYISGTVLGGMMGRTFSAILADFFDWRWAMGLMAALALLALVLFVWLLPAARAFKPQKPDLVHLLSNFTAHLKNPQLRSLFVMGFLLMGSFVAIFNYVGFRLEQPPFSLSATAAGLLFLTYLGGIISARLAAPVRARLGHARALRSSVAAMLAGLALCLIPSLLALGVGVALFAFAFFAAHSLISAQVGSTANHAKAQASSLYLCFYYLGSSLVGYGGGYLWEHGGWYSLLAMLALLLALSFWIAKEPSSS</sequence>
<evidence type="ECO:0000256" key="5">
    <source>
        <dbReference type="ARBA" id="ARBA00022692"/>
    </source>
</evidence>
<feature type="transmembrane region" description="Helical" evidence="8">
    <location>
        <begin position="94"/>
        <end position="113"/>
    </location>
</feature>
<dbReference type="InterPro" id="IPR011701">
    <property type="entry name" value="MFS"/>
</dbReference>
<evidence type="ECO:0000256" key="4">
    <source>
        <dbReference type="ARBA" id="ARBA00022475"/>
    </source>
</evidence>
<feature type="transmembrane region" description="Helical" evidence="8">
    <location>
        <begin position="24"/>
        <end position="44"/>
    </location>
</feature>
<dbReference type="Gene3D" id="1.20.1250.20">
    <property type="entry name" value="MFS general substrate transporter like domains"/>
    <property type="match status" value="1"/>
</dbReference>
<keyword evidence="11" id="KW-1185">Reference proteome</keyword>
<dbReference type="Proteomes" id="UP000306236">
    <property type="component" value="Unassembled WGS sequence"/>
</dbReference>
<dbReference type="InterPro" id="IPR036259">
    <property type="entry name" value="MFS_trans_sf"/>
</dbReference>
<evidence type="ECO:0000313" key="10">
    <source>
        <dbReference type="EMBL" id="THJ31147.1"/>
    </source>
</evidence>
<dbReference type="Pfam" id="PF07690">
    <property type="entry name" value="MFS_1"/>
    <property type="match status" value="1"/>
</dbReference>
<dbReference type="InterPro" id="IPR020846">
    <property type="entry name" value="MFS_dom"/>
</dbReference>
<evidence type="ECO:0000256" key="1">
    <source>
        <dbReference type="ARBA" id="ARBA00004651"/>
    </source>
</evidence>
<dbReference type="RefSeq" id="WP_136407686.1">
    <property type="nucleotide sequence ID" value="NZ_JARXRQ010000001.1"/>
</dbReference>
<feature type="transmembrane region" description="Helical" evidence="8">
    <location>
        <begin position="180"/>
        <end position="202"/>
    </location>
</feature>
<evidence type="ECO:0000256" key="2">
    <source>
        <dbReference type="ARBA" id="ARBA00008335"/>
    </source>
</evidence>
<dbReference type="GO" id="GO:0005886">
    <property type="term" value="C:plasma membrane"/>
    <property type="evidence" value="ECO:0007669"/>
    <property type="project" value="UniProtKB-SubCell"/>
</dbReference>
<dbReference type="PROSITE" id="PS50850">
    <property type="entry name" value="MFS"/>
    <property type="match status" value="1"/>
</dbReference>
<dbReference type="PANTHER" id="PTHR43271:SF1">
    <property type="entry name" value="INNER MEMBRANE TRANSPORT PROTEIN YNFM"/>
    <property type="match status" value="1"/>
</dbReference>
<dbReference type="SUPFAM" id="SSF103473">
    <property type="entry name" value="MFS general substrate transporter"/>
    <property type="match status" value="1"/>
</dbReference>
<dbReference type="PANTHER" id="PTHR43271">
    <property type="entry name" value="BLL2771 PROTEIN"/>
    <property type="match status" value="1"/>
</dbReference>
<keyword evidence="6 8" id="KW-1133">Transmembrane helix</keyword>
<dbReference type="EMBL" id="SSWX01000027">
    <property type="protein sequence ID" value="THJ31147.1"/>
    <property type="molecule type" value="Genomic_DNA"/>
</dbReference>
<comment type="subcellular location">
    <subcellularLocation>
        <location evidence="1">Cell membrane</location>
        <topology evidence="1">Multi-pass membrane protein</topology>
    </subcellularLocation>
</comment>
<evidence type="ECO:0000313" key="11">
    <source>
        <dbReference type="Proteomes" id="UP000306236"/>
    </source>
</evidence>
<feature type="transmembrane region" description="Helical" evidence="8">
    <location>
        <begin position="234"/>
        <end position="253"/>
    </location>
</feature>
<keyword evidence="7 8" id="KW-0472">Membrane</keyword>
<keyword evidence="4" id="KW-1003">Cell membrane</keyword>
<keyword evidence="3" id="KW-0813">Transport</keyword>
<keyword evidence="5 8" id="KW-0812">Transmembrane</keyword>
<feature type="transmembrane region" description="Helical" evidence="8">
    <location>
        <begin position="381"/>
        <end position="399"/>
    </location>
</feature>
<evidence type="ECO:0000256" key="3">
    <source>
        <dbReference type="ARBA" id="ARBA00022448"/>
    </source>
</evidence>